<comment type="subcellular location">
    <subcellularLocation>
        <location evidence="2">Cell inner membrane</location>
        <topology evidence="2">Single-pass type II membrane protein</topology>
    </subcellularLocation>
    <subcellularLocation>
        <location evidence="12">Cell membrane</location>
        <topology evidence="12">Single-pass type II membrane protein</topology>
    </subcellularLocation>
</comment>
<evidence type="ECO:0000256" key="13">
    <source>
        <dbReference type="SAM" id="Phobius"/>
    </source>
</evidence>
<evidence type="ECO:0000256" key="8">
    <source>
        <dbReference type="ARBA" id="ARBA00022692"/>
    </source>
</evidence>
<gene>
    <name evidence="14" type="primary">exbD-2</name>
    <name evidence="14" type="ORF">GCM10011395_19480</name>
</gene>
<dbReference type="PANTHER" id="PTHR30558:SF12">
    <property type="entry name" value="BIOPOLYMER TRANSPORT PROTEIN EXBD"/>
    <property type="match status" value="1"/>
</dbReference>
<evidence type="ECO:0000313" key="14">
    <source>
        <dbReference type="EMBL" id="GGA49255.1"/>
    </source>
</evidence>
<protein>
    <submittedName>
        <fullName evidence="14">Biopolymer transporter ExbD</fullName>
    </submittedName>
</protein>
<feature type="transmembrane region" description="Helical" evidence="13">
    <location>
        <begin position="25"/>
        <end position="43"/>
    </location>
</feature>
<comment type="function">
    <text evidence="1">Involved in the TonB-dependent energy-dependent transport of various receptor-bound substrates.</text>
</comment>
<dbReference type="EMBL" id="BMDW01000010">
    <property type="protein sequence ID" value="GGA49255.1"/>
    <property type="molecule type" value="Genomic_DNA"/>
</dbReference>
<evidence type="ECO:0000256" key="4">
    <source>
        <dbReference type="ARBA" id="ARBA00011471"/>
    </source>
</evidence>
<evidence type="ECO:0000256" key="11">
    <source>
        <dbReference type="ARBA" id="ARBA00023136"/>
    </source>
</evidence>
<keyword evidence="10 13" id="KW-1133">Transmembrane helix</keyword>
<dbReference type="InterPro" id="IPR003400">
    <property type="entry name" value="ExbD"/>
</dbReference>
<keyword evidence="7" id="KW-0997">Cell inner membrane</keyword>
<comment type="subunit">
    <text evidence="4">The accessory proteins ExbB and ExbD seem to form a complex with TonB.</text>
</comment>
<dbReference type="Pfam" id="PF02472">
    <property type="entry name" value="ExbD"/>
    <property type="match status" value="1"/>
</dbReference>
<organism evidence="14 15">
    <name type="scientific">Sphingomonas psychrolutea</name>
    <dbReference type="NCBI Taxonomy" id="1259676"/>
    <lineage>
        <taxon>Bacteria</taxon>
        <taxon>Pseudomonadati</taxon>
        <taxon>Pseudomonadota</taxon>
        <taxon>Alphaproteobacteria</taxon>
        <taxon>Sphingomonadales</taxon>
        <taxon>Sphingomonadaceae</taxon>
        <taxon>Sphingomonas</taxon>
    </lineage>
</organism>
<comment type="similarity">
    <text evidence="3 12">Belongs to the ExbD/TolR family.</text>
</comment>
<name>A0ABQ1GS08_9SPHN</name>
<keyword evidence="11 13" id="KW-0472">Membrane</keyword>
<dbReference type="PANTHER" id="PTHR30558">
    <property type="entry name" value="EXBD MEMBRANE COMPONENT OF PMF-DRIVEN MACROMOLECULE IMPORT SYSTEM"/>
    <property type="match status" value="1"/>
</dbReference>
<sequence>MRTRTFAPIHVPQSQPLVAMNMTPLIDVLLVLIVMMILTIPIMTHKVPIDLPQPGLRNPGPHSVHRLDLGADGRLAWDGVAIADAALPDRLSALQAEPDADLQIAANAEARYERFDQTLAVIKLAGVTRLGFVGNERFARFDAR</sequence>
<evidence type="ECO:0000256" key="9">
    <source>
        <dbReference type="ARBA" id="ARBA00022927"/>
    </source>
</evidence>
<keyword evidence="8 12" id="KW-0812">Transmembrane</keyword>
<evidence type="ECO:0000256" key="7">
    <source>
        <dbReference type="ARBA" id="ARBA00022519"/>
    </source>
</evidence>
<evidence type="ECO:0000256" key="6">
    <source>
        <dbReference type="ARBA" id="ARBA00022475"/>
    </source>
</evidence>
<comment type="caution">
    <text evidence="14">The sequence shown here is derived from an EMBL/GenBank/DDBJ whole genome shotgun (WGS) entry which is preliminary data.</text>
</comment>
<keyword evidence="6" id="KW-1003">Cell membrane</keyword>
<keyword evidence="5 12" id="KW-0813">Transport</keyword>
<evidence type="ECO:0000256" key="1">
    <source>
        <dbReference type="ARBA" id="ARBA00003540"/>
    </source>
</evidence>
<dbReference type="Proteomes" id="UP000618591">
    <property type="component" value="Unassembled WGS sequence"/>
</dbReference>
<evidence type="ECO:0000256" key="2">
    <source>
        <dbReference type="ARBA" id="ARBA00004249"/>
    </source>
</evidence>
<evidence type="ECO:0000256" key="3">
    <source>
        <dbReference type="ARBA" id="ARBA00005811"/>
    </source>
</evidence>
<proteinExistence type="inferred from homology"/>
<keyword evidence="15" id="KW-1185">Reference proteome</keyword>
<reference evidence="15" key="1">
    <citation type="journal article" date="2019" name="Int. J. Syst. Evol. Microbiol.">
        <title>The Global Catalogue of Microorganisms (GCM) 10K type strain sequencing project: providing services to taxonomists for standard genome sequencing and annotation.</title>
        <authorList>
            <consortium name="The Broad Institute Genomics Platform"/>
            <consortium name="The Broad Institute Genome Sequencing Center for Infectious Disease"/>
            <person name="Wu L."/>
            <person name="Ma J."/>
        </authorList>
    </citation>
    <scope>NUCLEOTIDE SEQUENCE [LARGE SCALE GENOMIC DNA]</scope>
    <source>
        <strain evidence="15">CGMCC 1.10106</strain>
    </source>
</reference>
<keyword evidence="9 12" id="KW-0653">Protein transport</keyword>
<evidence type="ECO:0000256" key="10">
    <source>
        <dbReference type="ARBA" id="ARBA00022989"/>
    </source>
</evidence>
<evidence type="ECO:0000313" key="15">
    <source>
        <dbReference type="Proteomes" id="UP000618591"/>
    </source>
</evidence>
<evidence type="ECO:0000256" key="12">
    <source>
        <dbReference type="RuleBase" id="RU003879"/>
    </source>
</evidence>
<dbReference type="Gene3D" id="3.30.420.270">
    <property type="match status" value="1"/>
</dbReference>
<accession>A0ABQ1GS08</accession>
<dbReference type="RefSeq" id="WP_188446926.1">
    <property type="nucleotide sequence ID" value="NZ_BMDW01000010.1"/>
</dbReference>
<evidence type="ECO:0000256" key="5">
    <source>
        <dbReference type="ARBA" id="ARBA00022448"/>
    </source>
</evidence>